<feature type="transmembrane region" description="Helical" evidence="6">
    <location>
        <begin position="333"/>
        <end position="355"/>
    </location>
</feature>
<proteinExistence type="predicted"/>
<feature type="transmembrane region" description="Helical" evidence="6">
    <location>
        <begin position="362"/>
        <end position="383"/>
    </location>
</feature>
<dbReference type="Pfam" id="PF03176">
    <property type="entry name" value="MMPL"/>
    <property type="match status" value="1"/>
</dbReference>
<dbReference type="AlphaFoldDB" id="F0SJX0"/>
<dbReference type="OrthoDB" id="9809027at2"/>
<feature type="transmembrane region" description="Helical" evidence="6">
    <location>
        <begin position="310"/>
        <end position="327"/>
    </location>
</feature>
<dbReference type="InterPro" id="IPR000731">
    <property type="entry name" value="SSD"/>
</dbReference>
<dbReference type="EMBL" id="CP002546">
    <property type="protein sequence ID" value="ADY58659.1"/>
    <property type="molecule type" value="Genomic_DNA"/>
</dbReference>
<dbReference type="eggNOG" id="COG1033">
    <property type="taxonomic scope" value="Bacteria"/>
</dbReference>
<gene>
    <name evidence="8" type="ordered locus">Plabr_1038</name>
</gene>
<accession>F0SJX0</accession>
<sequence length="1008" mass="110430">MHAAETKLQLLGRLTRRVAEHPRKTMLFVLLAVCTCALLAIGGLRFKSDRSDLISPDADFHRRWLEYCERFRETNELLILVESPTLPELVEARQWITGELEARDELFTHTMLQSTLEEWDTNAAPTAVEQLQSLESRYRLAAAVQQGARAGTPLHVFLGSMNQEIRSNSDIDSADIHGPNRGSLELTTRVADSLEKSLQAIDYSYQGVFPEQNERSEVFWDQANQAGQAFTRSPADAAGETVSTNGPFRELISVVPLETGNEGGEKYAPNLEELDRLLAAARQRFESAYIGVTGIPQLEHEEMQRSQGDMLLSSLASLTGVVLLLIFGFRGFLLPLACCITLACSMVWTLGFTTLAIGHLNILSMAFAAILVGLGIDFGIHLLSSYQHYRQEGWENNDALALASDTVGKGIITAAVTTSVAFLCAGLTDFPGVAELGIIAGGGVLLAGVATFCVFPAAVTLMGRAVDREAFARAEASPRAGLSQLLSAEPVRKLIAGRPLVILLGLSVPLTVISWQAWDWDTTGLTCRVKYDANLLNMQPENLPAVEAQDRLMDEQDGDVLYAVTWYNSREQALEQAERFRTLPTVGRVVEIASNETEQEETRFASAQTLLERASQLPAPPEHALPHNPAQVGQALEQLLSMLRQSAGVSETQLGLRLDHFLDTYSRQPFEIQIHILEAVEQDLVRALWSQIRLQTAALSQQFSEKQRVGEILTSRYLNDDGDWLLQIYPKENVWNDEQLAEFVQDIRQVDADVTGTPIQNFEASRQLKNSYLNAALYAALAIVLIVILDVTSFKTILRTWSISALVIATLYAIRTGAQTPGLAEVTVTQLFVAFVACVVLGSLLMERQQCLTGLLALCPPAIGALLMLGLMAEFNLQFTPANLIALPLVMGIGIDDGVHVIHDFRRSGKRYYMSANTWRALVLTTLTSVIGFGSLALASHRGLAGLGSVVVIGITSCLFASVVIVPALLSLVSRSSGAPFDSDEEPVIYPFRQTALDDPVQEKREVA</sequence>
<evidence type="ECO:0000256" key="3">
    <source>
        <dbReference type="ARBA" id="ARBA00022692"/>
    </source>
</evidence>
<evidence type="ECO:0000256" key="4">
    <source>
        <dbReference type="ARBA" id="ARBA00022989"/>
    </source>
</evidence>
<dbReference type="Proteomes" id="UP000006860">
    <property type="component" value="Chromosome"/>
</dbReference>
<feature type="transmembrane region" description="Helical" evidence="6">
    <location>
        <begin position="771"/>
        <end position="789"/>
    </location>
</feature>
<feature type="transmembrane region" description="Helical" evidence="6">
    <location>
        <begin position="826"/>
        <end position="845"/>
    </location>
</feature>
<feature type="transmembrane region" description="Helical" evidence="6">
    <location>
        <begin position="919"/>
        <end position="939"/>
    </location>
</feature>
<keyword evidence="4 6" id="KW-1133">Transmembrane helix</keyword>
<evidence type="ECO:0000256" key="1">
    <source>
        <dbReference type="ARBA" id="ARBA00004651"/>
    </source>
</evidence>
<evidence type="ECO:0000313" key="9">
    <source>
        <dbReference type="Proteomes" id="UP000006860"/>
    </source>
</evidence>
<feature type="transmembrane region" description="Helical" evidence="6">
    <location>
        <begin position="945"/>
        <end position="970"/>
    </location>
</feature>
<comment type="subcellular location">
    <subcellularLocation>
        <location evidence="1">Cell membrane</location>
        <topology evidence="1">Multi-pass membrane protein</topology>
    </subcellularLocation>
</comment>
<dbReference type="HOGENOM" id="CLU_009099_1_0_0"/>
<evidence type="ECO:0000256" key="5">
    <source>
        <dbReference type="ARBA" id="ARBA00023136"/>
    </source>
</evidence>
<dbReference type="RefSeq" id="WP_013627394.1">
    <property type="nucleotide sequence ID" value="NC_015174.1"/>
</dbReference>
<dbReference type="InterPro" id="IPR050545">
    <property type="entry name" value="Mycobact_MmpL"/>
</dbReference>
<evidence type="ECO:0000256" key="6">
    <source>
        <dbReference type="SAM" id="Phobius"/>
    </source>
</evidence>
<dbReference type="SUPFAM" id="SSF82866">
    <property type="entry name" value="Multidrug efflux transporter AcrB transmembrane domain"/>
    <property type="match status" value="2"/>
</dbReference>
<feature type="transmembrane region" description="Helical" evidence="6">
    <location>
        <begin position="436"/>
        <end position="459"/>
    </location>
</feature>
<keyword evidence="3 6" id="KW-0812">Transmembrane</keyword>
<evidence type="ECO:0000313" key="8">
    <source>
        <dbReference type="EMBL" id="ADY58659.1"/>
    </source>
</evidence>
<organism evidence="8 9">
    <name type="scientific">Rubinisphaera brasiliensis (strain ATCC 49424 / DSM 5305 / JCM 21570 / IAM 15109 / NBRC 103401 / IFAM 1448)</name>
    <name type="common">Planctomyces brasiliensis</name>
    <dbReference type="NCBI Taxonomy" id="756272"/>
    <lineage>
        <taxon>Bacteria</taxon>
        <taxon>Pseudomonadati</taxon>
        <taxon>Planctomycetota</taxon>
        <taxon>Planctomycetia</taxon>
        <taxon>Planctomycetales</taxon>
        <taxon>Planctomycetaceae</taxon>
        <taxon>Rubinisphaera</taxon>
    </lineage>
</organism>
<reference evidence="9" key="1">
    <citation type="submission" date="2011-02" db="EMBL/GenBank/DDBJ databases">
        <title>The complete genome of Planctomyces brasiliensis DSM 5305.</title>
        <authorList>
            <person name="Lucas S."/>
            <person name="Copeland A."/>
            <person name="Lapidus A."/>
            <person name="Bruce D."/>
            <person name="Goodwin L."/>
            <person name="Pitluck S."/>
            <person name="Kyrpides N."/>
            <person name="Mavromatis K."/>
            <person name="Pagani I."/>
            <person name="Ivanova N."/>
            <person name="Ovchinnikova G."/>
            <person name="Lu M."/>
            <person name="Detter J.C."/>
            <person name="Han C."/>
            <person name="Land M."/>
            <person name="Hauser L."/>
            <person name="Markowitz V."/>
            <person name="Cheng J.-F."/>
            <person name="Hugenholtz P."/>
            <person name="Woyke T."/>
            <person name="Wu D."/>
            <person name="Tindall B."/>
            <person name="Pomrenke H.G."/>
            <person name="Brambilla E."/>
            <person name="Klenk H.-P."/>
            <person name="Eisen J.A."/>
        </authorList>
    </citation>
    <scope>NUCLEOTIDE SEQUENCE [LARGE SCALE GENOMIC DNA]</scope>
    <source>
        <strain evidence="9">ATCC 49424 / DSM 5305 / JCM 21570 / NBRC 103401 / IFAM 1448</strain>
    </source>
</reference>
<dbReference type="InterPro" id="IPR004869">
    <property type="entry name" value="MMPL_dom"/>
</dbReference>
<keyword evidence="2" id="KW-1003">Cell membrane</keyword>
<dbReference type="Gene3D" id="1.20.1640.10">
    <property type="entry name" value="Multidrug efflux transporter AcrB transmembrane domain"/>
    <property type="match status" value="2"/>
</dbReference>
<feature type="transmembrane region" description="Helical" evidence="6">
    <location>
        <begin position="26"/>
        <end position="46"/>
    </location>
</feature>
<evidence type="ECO:0000259" key="7">
    <source>
        <dbReference type="PROSITE" id="PS50156"/>
    </source>
</evidence>
<dbReference type="PROSITE" id="PS50156">
    <property type="entry name" value="SSD"/>
    <property type="match status" value="1"/>
</dbReference>
<dbReference type="STRING" id="756272.Plabr_1038"/>
<dbReference type="GO" id="GO:0005886">
    <property type="term" value="C:plasma membrane"/>
    <property type="evidence" value="ECO:0007669"/>
    <property type="project" value="UniProtKB-SubCell"/>
</dbReference>
<dbReference type="KEGG" id="pbs:Plabr_1038"/>
<feature type="transmembrane region" description="Helical" evidence="6">
    <location>
        <begin position="852"/>
        <end position="873"/>
    </location>
</feature>
<feature type="transmembrane region" description="Helical" evidence="6">
    <location>
        <begin position="879"/>
        <end position="899"/>
    </location>
</feature>
<name>F0SJX0_RUBBR</name>
<dbReference type="PANTHER" id="PTHR33406:SF13">
    <property type="entry name" value="MEMBRANE PROTEIN YDFJ"/>
    <property type="match status" value="1"/>
</dbReference>
<keyword evidence="9" id="KW-1185">Reference proteome</keyword>
<evidence type="ECO:0000256" key="2">
    <source>
        <dbReference type="ARBA" id="ARBA00022475"/>
    </source>
</evidence>
<protein>
    <submittedName>
        <fullName evidence="8">Hopanoid biosynthesis associated RND transporter like protein HpnN</fullName>
    </submittedName>
</protein>
<dbReference type="PANTHER" id="PTHR33406">
    <property type="entry name" value="MEMBRANE PROTEIN MJ1562-RELATED"/>
    <property type="match status" value="1"/>
</dbReference>
<keyword evidence="5 6" id="KW-0472">Membrane</keyword>
<feature type="domain" description="SSD" evidence="7">
    <location>
        <begin position="332"/>
        <end position="461"/>
    </location>
</feature>